<protein>
    <submittedName>
        <fullName evidence="4 5">L10-interacting MYB domain-containing protein-like</fullName>
    </submittedName>
</protein>
<evidence type="ECO:0000259" key="2">
    <source>
        <dbReference type="Pfam" id="PF12776"/>
    </source>
</evidence>
<dbReference type="InterPro" id="IPR045026">
    <property type="entry name" value="LIMYB"/>
</dbReference>
<dbReference type="InterPro" id="IPR024752">
    <property type="entry name" value="Myb/SANT-like_dom"/>
</dbReference>
<dbReference type="RefSeq" id="XP_048135493.1">
    <property type="nucleotide sequence ID" value="XM_048279536.1"/>
</dbReference>
<dbReference type="KEGG" id="rarg:115743664"/>
<evidence type="ECO:0000313" key="5">
    <source>
        <dbReference type="RefSeq" id="XP_048135493.1"/>
    </source>
</evidence>
<dbReference type="PANTHER" id="PTHR47584:SF17">
    <property type="entry name" value="MYB_SANT-LIKE DNA-BINDING DOMAIN PROTEIN"/>
    <property type="match status" value="1"/>
</dbReference>
<gene>
    <name evidence="4 5" type="primary">LOC115743664</name>
</gene>
<evidence type="ECO:0000256" key="1">
    <source>
        <dbReference type="SAM" id="MobiDB-lite"/>
    </source>
</evidence>
<feature type="domain" description="Myb/SANT-like" evidence="2">
    <location>
        <begin position="15"/>
        <end position="109"/>
    </location>
</feature>
<proteinExistence type="predicted"/>
<dbReference type="PANTHER" id="PTHR47584">
    <property type="match status" value="1"/>
</dbReference>
<keyword evidence="3" id="KW-1185">Reference proteome</keyword>
<dbReference type="RefSeq" id="XP_030534407.1">
    <property type="nucleotide sequence ID" value="XM_030678547.1"/>
</dbReference>
<name>A0A8B8PJ05_9MYRT</name>
<sequence>MWMSSSHTVPKSKAYWTPDLHKVFVNLCLEQVNGGNRPGTHFTREGWMNIIELFHERTGISYDRRQMKSHWDVMREQWKVWCKLTGTGFMKWDRSSNKFGASEKEWALYVKANPAAAQFQFKELQFVDKLEIIFDGTISKKDAGLLTQRRQKGGSVTSPLQTEGQARTMKVPKIEAVHELCISSGSDGDLDKFSETTGRQNSCLPALNPKVKWTPDCHKIFVDLCIEQTLKGNKHRMYLTKEGWRHVIRSFNPKTGLLLDKKQLKNHWDVTKQQWRIWCQLVGDSRMKWDPNTKRFGATEDDWNDYIQQNPESAQFRYKELYLTDQLEVLFGGRRDSGEPEPPRKHRRLTNNSITSTVHTTEPEIAKSELRKEHLSDAIESRSTATMRRNAASLASCRNKLNYSIGECIECLDEMEDVEQGSDLYLFALEVFLKREYREIFLQLKKPGVRIAWLQRLQSVDPSIG</sequence>
<feature type="region of interest" description="Disordered" evidence="1">
    <location>
        <begin position="333"/>
        <end position="361"/>
    </location>
</feature>
<accession>A0A8B8PJ05</accession>
<feature type="compositionally biased region" description="Polar residues" evidence="1">
    <location>
        <begin position="350"/>
        <end position="360"/>
    </location>
</feature>
<organism evidence="3 4">
    <name type="scientific">Rhodamnia argentea</name>
    <dbReference type="NCBI Taxonomy" id="178133"/>
    <lineage>
        <taxon>Eukaryota</taxon>
        <taxon>Viridiplantae</taxon>
        <taxon>Streptophyta</taxon>
        <taxon>Embryophyta</taxon>
        <taxon>Tracheophyta</taxon>
        <taxon>Spermatophyta</taxon>
        <taxon>Magnoliopsida</taxon>
        <taxon>eudicotyledons</taxon>
        <taxon>Gunneridae</taxon>
        <taxon>Pentapetalae</taxon>
        <taxon>rosids</taxon>
        <taxon>malvids</taxon>
        <taxon>Myrtales</taxon>
        <taxon>Myrtaceae</taxon>
        <taxon>Myrtoideae</taxon>
        <taxon>Myrteae</taxon>
        <taxon>Australasian group</taxon>
        <taxon>Rhodamnia</taxon>
    </lineage>
</organism>
<reference evidence="4" key="1">
    <citation type="submission" date="2025-04" db="UniProtKB">
        <authorList>
            <consortium name="RefSeq"/>
        </authorList>
    </citation>
    <scope>IDENTIFICATION</scope>
    <source>
        <tissue evidence="5">Leaf</tissue>
    </source>
</reference>
<feature type="compositionally biased region" description="Basic and acidic residues" evidence="1">
    <location>
        <begin position="333"/>
        <end position="343"/>
    </location>
</feature>
<dbReference type="Pfam" id="PF12776">
    <property type="entry name" value="Myb_DNA-bind_3"/>
    <property type="match status" value="2"/>
</dbReference>
<dbReference type="Proteomes" id="UP000827889">
    <property type="component" value="Chromosome 5"/>
</dbReference>
<evidence type="ECO:0000313" key="3">
    <source>
        <dbReference type="Proteomes" id="UP000827889"/>
    </source>
</evidence>
<evidence type="ECO:0000313" key="4">
    <source>
        <dbReference type="RefSeq" id="XP_030534407.1"/>
    </source>
</evidence>
<dbReference type="OrthoDB" id="1910266at2759"/>
<dbReference type="GeneID" id="115743664"/>
<dbReference type="AlphaFoldDB" id="A0A8B8PJ05"/>
<feature type="domain" description="Myb/SANT-like" evidence="2">
    <location>
        <begin position="212"/>
        <end position="306"/>
    </location>
</feature>